<dbReference type="Proteomes" id="UP001060085">
    <property type="component" value="Linkage Group LG06"/>
</dbReference>
<proteinExistence type="predicted"/>
<keyword evidence="2" id="KW-1185">Reference proteome</keyword>
<organism evidence="1 2">
    <name type="scientific">Catharanthus roseus</name>
    <name type="common">Madagascar periwinkle</name>
    <name type="synonym">Vinca rosea</name>
    <dbReference type="NCBI Taxonomy" id="4058"/>
    <lineage>
        <taxon>Eukaryota</taxon>
        <taxon>Viridiplantae</taxon>
        <taxon>Streptophyta</taxon>
        <taxon>Embryophyta</taxon>
        <taxon>Tracheophyta</taxon>
        <taxon>Spermatophyta</taxon>
        <taxon>Magnoliopsida</taxon>
        <taxon>eudicotyledons</taxon>
        <taxon>Gunneridae</taxon>
        <taxon>Pentapetalae</taxon>
        <taxon>asterids</taxon>
        <taxon>lamiids</taxon>
        <taxon>Gentianales</taxon>
        <taxon>Apocynaceae</taxon>
        <taxon>Rauvolfioideae</taxon>
        <taxon>Vinceae</taxon>
        <taxon>Catharanthinae</taxon>
        <taxon>Catharanthus</taxon>
    </lineage>
</organism>
<protein>
    <submittedName>
        <fullName evidence="1">Uncharacterized protein</fullName>
    </submittedName>
</protein>
<comment type="caution">
    <text evidence="1">The sequence shown here is derived from an EMBL/GenBank/DDBJ whole genome shotgun (WGS) entry which is preliminary data.</text>
</comment>
<evidence type="ECO:0000313" key="1">
    <source>
        <dbReference type="EMBL" id="KAI5656354.1"/>
    </source>
</evidence>
<gene>
    <name evidence="1" type="ORF">M9H77_25147</name>
</gene>
<dbReference type="EMBL" id="CM044706">
    <property type="protein sequence ID" value="KAI5656354.1"/>
    <property type="molecule type" value="Genomic_DNA"/>
</dbReference>
<evidence type="ECO:0000313" key="2">
    <source>
        <dbReference type="Proteomes" id="UP001060085"/>
    </source>
</evidence>
<sequence>MAASTTASSFTFLSSNSIKTTFPLTNNTALSFTKPKLNLFSCAPSFLINPSFSSNSCKDFKRLNNRVLCSTLPAVSTTTTNYEFSNGSFEVELRLELGNVEVSTRDIFVDTDENSLLIRVKQSGTTRTLLDTSCLYDKIKPSETIWYIDDDHLVVSLKKKDPELNWPDIAESWESLTVGVMQLLKGTSIYLVGDSTETNQKIAKELAVGLGYTPLDTKELLEAFTKQTVDSCVVAEGSNAVAEAESSILESLSSHARTVVSTLGGKYGAARRADKWRHIFAGFSIWLSQSEATDEDSARDEARRHIQEGLEGYSNAEVVVKLAGWDDNYSKTVAQASLSALKRLILSDKQLPGKKSLYIRLGCRGDWPDIKPPGWDPSDTDETSSES</sequence>
<reference evidence="2" key="1">
    <citation type="journal article" date="2023" name="Nat. Plants">
        <title>Single-cell RNA sequencing provides a high-resolution roadmap for understanding the multicellular compartmentation of specialized metabolism.</title>
        <authorList>
            <person name="Sun S."/>
            <person name="Shen X."/>
            <person name="Li Y."/>
            <person name="Li Y."/>
            <person name="Wang S."/>
            <person name="Li R."/>
            <person name="Zhang H."/>
            <person name="Shen G."/>
            <person name="Guo B."/>
            <person name="Wei J."/>
            <person name="Xu J."/>
            <person name="St-Pierre B."/>
            <person name="Chen S."/>
            <person name="Sun C."/>
        </authorList>
    </citation>
    <scope>NUCLEOTIDE SEQUENCE [LARGE SCALE GENOMIC DNA]</scope>
</reference>
<name>A0ACC0A840_CATRO</name>
<accession>A0ACC0A840</accession>